<gene>
    <name evidence="2" type="ORF">SAMN05216289_106144</name>
</gene>
<evidence type="ECO:0008006" key="4">
    <source>
        <dbReference type="Google" id="ProtNLM"/>
    </source>
</evidence>
<keyword evidence="3" id="KW-1185">Reference proteome</keyword>
<dbReference type="OrthoDB" id="237393at2"/>
<keyword evidence="1" id="KW-0732">Signal</keyword>
<evidence type="ECO:0000313" key="3">
    <source>
        <dbReference type="Proteomes" id="UP000198575"/>
    </source>
</evidence>
<dbReference type="STRING" id="578942.SAMN05216289_106144"/>
<sequence length="583" mass="61711">MTRFIKSAALAACVATGLVSVAANAAVTITSEFAGNWADDARPNKGWDIDVLTRPNGDKVLFLYSATYDADGNPMWITSNFDFKEFEFSFSGQAFGNFTGSTFSGSETPTLQLLGTMNVSVESCGEINVSLTPNVASGLQPVSQRLIPSQVLASGVAQRGDKCVYKTKFSGCPAGTTPGVQPRSCILRGQISHDMTLTNNTTWVLDGLVKVGGDNTDQTVLTIEPGTLLTGNGATSDYLYVQPGSRIIADGTAYAPIIFTSPDDGVSSGRDPAPKDWGGVVLSGNAPNNKCPAAPFDCRSEFDPNLRYGGDKPHDSSGILRYVQVRYSGYVFTEGREVNAFTMQSVGDGTVLDYLQAYRGGDDGIEFFGGTANLRHLVVTEGGDDSIDWDEGWSGKAQFAYSKTGTGFGEDNGFESSNQNENQDATPRAMPTISNFTFIGGPTAGDGIRLKEGTGGHLVNGVVKGYDKDGKACLFITNAPTYAAAGTPTALSGSTTIDHVFLNCATQFKQDDGAPWTAEAFFTAQPGNSVADAMLNGYLPMATSPVLTGGRLIEDSFFEPAPYAGAFSSAANDWTKAWTYQVQ</sequence>
<evidence type="ECO:0000313" key="2">
    <source>
        <dbReference type="EMBL" id="SFN18099.1"/>
    </source>
</evidence>
<feature type="chain" id="PRO_5011521711" description="MSHA biogenesis protein MshQ" evidence="1">
    <location>
        <begin position="26"/>
        <end position="583"/>
    </location>
</feature>
<dbReference type="EMBL" id="FOVF01000006">
    <property type="protein sequence ID" value="SFN18099.1"/>
    <property type="molecule type" value="Genomic_DNA"/>
</dbReference>
<feature type="signal peptide" evidence="1">
    <location>
        <begin position="1"/>
        <end position="25"/>
    </location>
</feature>
<dbReference type="RefSeq" id="WP_092406281.1">
    <property type="nucleotide sequence ID" value="NZ_FOVF01000006.1"/>
</dbReference>
<dbReference type="Proteomes" id="UP000198575">
    <property type="component" value="Unassembled WGS sequence"/>
</dbReference>
<name>A0A1I4WYP8_9GAMM</name>
<accession>A0A1I4WYP8</accession>
<proteinExistence type="predicted"/>
<dbReference type="PANTHER" id="PTHR41339:SF1">
    <property type="entry name" value="SECRETED PROTEIN"/>
    <property type="match status" value="1"/>
</dbReference>
<dbReference type="PANTHER" id="PTHR41339">
    <property type="entry name" value="LIPL48"/>
    <property type="match status" value="1"/>
</dbReference>
<dbReference type="AlphaFoldDB" id="A0A1I4WYP8"/>
<protein>
    <recommendedName>
        <fullName evidence="4">MSHA biogenesis protein MshQ</fullName>
    </recommendedName>
</protein>
<reference evidence="2 3" key="1">
    <citation type="submission" date="2016-10" db="EMBL/GenBank/DDBJ databases">
        <authorList>
            <person name="de Groot N.N."/>
        </authorList>
    </citation>
    <scope>NUCLEOTIDE SEQUENCE [LARGE SCALE GENOMIC DNA]</scope>
    <source>
        <strain evidence="2 3">CGMCC 1.7659</strain>
    </source>
</reference>
<evidence type="ECO:0000256" key="1">
    <source>
        <dbReference type="SAM" id="SignalP"/>
    </source>
</evidence>
<organism evidence="2 3">
    <name type="scientific">Dokdonella immobilis</name>
    <dbReference type="NCBI Taxonomy" id="578942"/>
    <lineage>
        <taxon>Bacteria</taxon>
        <taxon>Pseudomonadati</taxon>
        <taxon>Pseudomonadota</taxon>
        <taxon>Gammaproteobacteria</taxon>
        <taxon>Lysobacterales</taxon>
        <taxon>Rhodanobacteraceae</taxon>
        <taxon>Dokdonella</taxon>
    </lineage>
</organism>